<dbReference type="Proteomes" id="UP000623467">
    <property type="component" value="Unassembled WGS sequence"/>
</dbReference>
<organism evidence="1 2">
    <name type="scientific">Mycena sanguinolenta</name>
    <dbReference type="NCBI Taxonomy" id="230812"/>
    <lineage>
        <taxon>Eukaryota</taxon>
        <taxon>Fungi</taxon>
        <taxon>Dikarya</taxon>
        <taxon>Basidiomycota</taxon>
        <taxon>Agaricomycotina</taxon>
        <taxon>Agaricomycetes</taxon>
        <taxon>Agaricomycetidae</taxon>
        <taxon>Agaricales</taxon>
        <taxon>Marasmiineae</taxon>
        <taxon>Mycenaceae</taxon>
        <taxon>Mycena</taxon>
    </lineage>
</organism>
<dbReference type="EMBL" id="JACAZH010000034">
    <property type="protein sequence ID" value="KAF7337384.1"/>
    <property type="molecule type" value="Genomic_DNA"/>
</dbReference>
<comment type="caution">
    <text evidence="1">The sequence shown here is derived from an EMBL/GenBank/DDBJ whole genome shotgun (WGS) entry which is preliminary data.</text>
</comment>
<evidence type="ECO:0000313" key="2">
    <source>
        <dbReference type="Proteomes" id="UP000623467"/>
    </source>
</evidence>
<reference evidence="1" key="1">
    <citation type="submission" date="2020-05" db="EMBL/GenBank/DDBJ databases">
        <title>Mycena genomes resolve the evolution of fungal bioluminescence.</title>
        <authorList>
            <person name="Tsai I.J."/>
        </authorList>
    </citation>
    <scope>NUCLEOTIDE SEQUENCE</scope>
    <source>
        <strain evidence="1">160909Yilan</strain>
    </source>
</reference>
<evidence type="ECO:0000313" key="1">
    <source>
        <dbReference type="EMBL" id="KAF7337384.1"/>
    </source>
</evidence>
<dbReference type="AlphaFoldDB" id="A0A8H6XBD4"/>
<gene>
    <name evidence="1" type="ORF">MSAN_02264500</name>
</gene>
<proteinExistence type="predicted"/>
<sequence length="128" mass="14405">MRRHWRTHRPEDIASSDYSLRSSSPIESPLSRRFSPKVISPSQLSISRFSSRTSNMDLPVSYSPVLEHYSPASHVHTGPTYASPVPRVANSDSYTYVPTRAWTPAPSLGPAVWDAYIARRESYVRDGL</sequence>
<keyword evidence="2" id="KW-1185">Reference proteome</keyword>
<accession>A0A8H6XBD4</accession>
<name>A0A8H6XBD4_9AGAR</name>
<protein>
    <submittedName>
        <fullName evidence="1">Uncharacterized protein</fullName>
    </submittedName>
</protein>